<evidence type="ECO:0000259" key="5">
    <source>
        <dbReference type="SMART" id="SM00737"/>
    </source>
</evidence>
<feature type="chain" id="PRO_5035457319" evidence="4">
    <location>
        <begin position="18"/>
        <end position="154"/>
    </location>
</feature>
<dbReference type="SUPFAM" id="SSF81296">
    <property type="entry name" value="E set domains"/>
    <property type="match status" value="1"/>
</dbReference>
<dbReference type="Pfam" id="PF02221">
    <property type="entry name" value="E1_DerP2_DerF2"/>
    <property type="match status" value="1"/>
</dbReference>
<dbReference type="EMBL" id="MW411848">
    <property type="protein sequence ID" value="UEK51626.1"/>
    <property type="molecule type" value="mRNA"/>
</dbReference>
<proteinExistence type="evidence at transcript level"/>
<dbReference type="AlphaFoldDB" id="A0A8K1RG09"/>
<dbReference type="PANTHER" id="PTHR11306:SF68">
    <property type="entry name" value="NPC INTRACELLULAR CHOLESTEROL TRANSPORTER 2"/>
    <property type="match status" value="1"/>
</dbReference>
<comment type="similarity">
    <text evidence="2">Belongs to the NPC2 family.</text>
</comment>
<feature type="signal peptide" evidence="4">
    <location>
        <begin position="1"/>
        <end position="17"/>
    </location>
</feature>
<dbReference type="FunFam" id="2.60.40.770:FF:000001">
    <property type="entry name" value="NPC intracellular cholesterol transporter 2"/>
    <property type="match status" value="1"/>
</dbReference>
<dbReference type="InterPro" id="IPR039670">
    <property type="entry name" value="NPC2-like"/>
</dbReference>
<evidence type="ECO:0000256" key="1">
    <source>
        <dbReference type="ARBA" id="ARBA00004613"/>
    </source>
</evidence>
<protein>
    <submittedName>
        <fullName evidence="6">MD2-general-type</fullName>
    </submittedName>
</protein>
<accession>A0A8K1RG09</accession>
<dbReference type="InterPro" id="IPR014756">
    <property type="entry name" value="Ig_E-set"/>
</dbReference>
<reference evidence="6" key="1">
    <citation type="submission" date="2020-12" db="EMBL/GenBank/DDBJ databases">
        <title>Barnacle with a root-like body: structural and transcriptomic signatures of the interna, endoparasitic structure of the parasitic barnacle Sacculina yatsui.</title>
        <authorList>
            <person name="Wong Y.H."/>
            <person name="Okano K."/>
            <person name="Oguro-Okano M."/>
        </authorList>
    </citation>
    <scope>NUCLEOTIDE SEQUENCE</scope>
</reference>
<evidence type="ECO:0000256" key="3">
    <source>
        <dbReference type="ARBA" id="ARBA00022525"/>
    </source>
</evidence>
<sequence length="154" mass="16804">MLKSLCVWALCCYAVSAVYYEPCMKGGAKLVQVDIDPCDDQQRCGLIKGRNATILLTFIPDQDITSLNNVVHGVIEHIPIPFPVGKNACGPNVKCPIKRGETAHYMAQIPISEKYPSISLVVKWELQVAGGNDVICIQLPVRIETAALPTVEIV</sequence>
<evidence type="ECO:0000313" key="6">
    <source>
        <dbReference type="EMBL" id="UEK51626.1"/>
    </source>
</evidence>
<dbReference type="GO" id="GO:0015918">
    <property type="term" value="P:sterol transport"/>
    <property type="evidence" value="ECO:0007669"/>
    <property type="project" value="InterPro"/>
</dbReference>
<organism evidence="6">
    <name type="scientific">Parasacculina yatsui</name>
    <dbReference type="NCBI Taxonomy" id="2836420"/>
    <lineage>
        <taxon>Eukaryota</taxon>
        <taxon>Metazoa</taxon>
        <taxon>Ecdysozoa</taxon>
        <taxon>Arthropoda</taxon>
        <taxon>Crustacea</taxon>
        <taxon>Multicrustacea</taxon>
        <taxon>Cirripedia</taxon>
        <taxon>Rhizocephala</taxon>
        <taxon>Polyascidae</taxon>
        <taxon>Parasacculina</taxon>
    </lineage>
</organism>
<dbReference type="GO" id="GO:0005576">
    <property type="term" value="C:extracellular region"/>
    <property type="evidence" value="ECO:0007669"/>
    <property type="project" value="UniProtKB-SubCell"/>
</dbReference>
<dbReference type="PANTHER" id="PTHR11306">
    <property type="entry name" value="NIEMANN PICK TYPE C2 PROTEIN NPC2-RELATED"/>
    <property type="match status" value="1"/>
</dbReference>
<keyword evidence="4" id="KW-0732">Signal</keyword>
<keyword evidence="3" id="KW-0964">Secreted</keyword>
<name>A0A8K1RG09_9CRUS</name>
<dbReference type="InterPro" id="IPR003172">
    <property type="entry name" value="ML_dom"/>
</dbReference>
<dbReference type="GO" id="GO:0032934">
    <property type="term" value="F:sterol binding"/>
    <property type="evidence" value="ECO:0007669"/>
    <property type="project" value="InterPro"/>
</dbReference>
<evidence type="ECO:0000256" key="2">
    <source>
        <dbReference type="ARBA" id="ARBA00006370"/>
    </source>
</evidence>
<feature type="domain" description="MD-2-related lipid-recognition" evidence="5">
    <location>
        <begin position="20"/>
        <end position="141"/>
    </location>
</feature>
<dbReference type="Gene3D" id="2.60.40.770">
    <property type="match status" value="1"/>
</dbReference>
<dbReference type="SMART" id="SM00737">
    <property type="entry name" value="ML"/>
    <property type="match status" value="1"/>
</dbReference>
<comment type="subcellular location">
    <subcellularLocation>
        <location evidence="1">Secreted</location>
    </subcellularLocation>
</comment>
<evidence type="ECO:0000256" key="4">
    <source>
        <dbReference type="SAM" id="SignalP"/>
    </source>
</evidence>